<proteinExistence type="predicted"/>
<feature type="chain" id="PRO_5011631881" description="PQQ-like domain-containing protein" evidence="1">
    <location>
        <begin position="35"/>
        <end position="188"/>
    </location>
</feature>
<reference evidence="2 3" key="1">
    <citation type="submission" date="2016-10" db="EMBL/GenBank/DDBJ databases">
        <authorList>
            <person name="de Groot N.N."/>
        </authorList>
    </citation>
    <scope>NUCLEOTIDE SEQUENCE [LARGE SCALE GENOMIC DNA]</scope>
    <source>
        <strain evidence="2 3">DSM 16957</strain>
    </source>
</reference>
<evidence type="ECO:0000313" key="3">
    <source>
        <dbReference type="Proteomes" id="UP000199603"/>
    </source>
</evidence>
<name>A0A1G6XQ03_9GAMM</name>
<dbReference type="AlphaFoldDB" id="A0A1G6XQ03"/>
<accession>A0A1G6XQ03</accession>
<dbReference type="RefSeq" id="WP_091243173.1">
    <property type="nucleotide sequence ID" value="NZ_FNAG01000007.1"/>
</dbReference>
<dbReference type="Proteomes" id="UP000199603">
    <property type="component" value="Unassembled WGS sequence"/>
</dbReference>
<evidence type="ECO:0000256" key="1">
    <source>
        <dbReference type="SAM" id="SignalP"/>
    </source>
</evidence>
<keyword evidence="1" id="KW-0732">Signal</keyword>
<evidence type="ECO:0008006" key="4">
    <source>
        <dbReference type="Google" id="ProtNLM"/>
    </source>
</evidence>
<organism evidence="2 3">
    <name type="scientific">Aquimonas voraii</name>
    <dbReference type="NCBI Taxonomy" id="265719"/>
    <lineage>
        <taxon>Bacteria</taxon>
        <taxon>Pseudomonadati</taxon>
        <taxon>Pseudomonadota</taxon>
        <taxon>Gammaproteobacteria</taxon>
        <taxon>Lysobacterales</taxon>
        <taxon>Lysobacteraceae</taxon>
        <taxon>Aquimonas</taxon>
    </lineage>
</organism>
<protein>
    <recommendedName>
        <fullName evidence="4">PQQ-like domain-containing protein</fullName>
    </recommendedName>
</protein>
<dbReference type="STRING" id="265719.SAMN04488509_10790"/>
<gene>
    <name evidence="2" type="ORF">SAMN04488509_10790</name>
</gene>
<feature type="signal peptide" evidence="1">
    <location>
        <begin position="1"/>
        <end position="34"/>
    </location>
</feature>
<keyword evidence="3" id="KW-1185">Reference proteome</keyword>
<dbReference type="EMBL" id="FNAG01000007">
    <property type="protein sequence ID" value="SDD80092.1"/>
    <property type="molecule type" value="Genomic_DNA"/>
</dbReference>
<evidence type="ECO:0000313" key="2">
    <source>
        <dbReference type="EMBL" id="SDD80092.1"/>
    </source>
</evidence>
<sequence length="188" mass="19878">MSFSVRALVPIAVLALTLAALVSAVQSGSADVQAAPAVSGELSARGLWADARGNTVLVSERLVADDSRQPPEVELRFFDAQGRTAWILGLGEGAVTALVDDRELLYLALARGGEMEGQETRTQLLAVAMDGGQIRWRLDIVGEVTDLLADGVGGVRARSLRLGPGVEAGEHLLSLRDGVLLWDVPLRD</sequence>